<organism evidence="1 2">
    <name type="scientific">Flavobacterium ammoniigenes</name>
    <dbReference type="NCBI Taxonomy" id="1751095"/>
    <lineage>
        <taxon>Bacteria</taxon>
        <taxon>Pseudomonadati</taxon>
        <taxon>Bacteroidota</taxon>
        <taxon>Flavobacteriia</taxon>
        <taxon>Flavobacteriales</taxon>
        <taxon>Flavobacteriaceae</taxon>
        <taxon>Flavobacterium</taxon>
    </lineage>
</organism>
<proteinExistence type="predicted"/>
<evidence type="ECO:0000313" key="2">
    <source>
        <dbReference type="Proteomes" id="UP001319867"/>
    </source>
</evidence>
<evidence type="ECO:0000313" key="1">
    <source>
        <dbReference type="EMBL" id="BDB55112.1"/>
    </source>
</evidence>
<reference evidence="1 2" key="1">
    <citation type="journal article" date="2022" name="Int. J. Syst. Evol. Microbiol.">
        <title>Flavobacterium ammonificans sp. nov. and Flavobacterium ammoniigenes sp. nov., ammonifying bacteria isolated from surface river water.</title>
        <authorList>
            <person name="Watanabe K."/>
            <person name="Kitamura T."/>
            <person name="Ogata Y."/>
            <person name="Shindo C."/>
            <person name="Suda W."/>
        </authorList>
    </citation>
    <scope>NUCLEOTIDE SEQUENCE [LARGE SCALE GENOMIC DNA]</scope>
    <source>
        <strain evidence="1 2">GENT5</strain>
    </source>
</reference>
<dbReference type="Proteomes" id="UP001319867">
    <property type="component" value="Chromosome"/>
</dbReference>
<dbReference type="RefSeq" id="WP_229316502.1">
    <property type="nucleotide sequence ID" value="NZ_AP025184.1"/>
</dbReference>
<sequence length="144" mass="16335">MMNKLSNTSQNSTVKYDFVHFFSNLNSIGLASLLKDDILYDELSKDDWIALFEKQFESFKQEKISFLKPIPGSCLGCKKGCSGFTFLDEDSGFYVDLAIESNGAIIVDFTDCVNLENKILGLNKKEQIFMNDKDLHGTTQEFPF</sequence>
<reference evidence="1 2" key="2">
    <citation type="journal article" date="2022" name="Microorganisms">
        <title>Complete Genome Sequences of Two Flavobacterium ammonificans Strains and a Flavobacterium ammoniigenes Strain of Ammonifying Bacterioplankton Isolated from Surface River Water.</title>
        <authorList>
            <person name="Suda W."/>
            <person name="Ogata Y."/>
            <person name="Shindo C."/>
            <person name="Watanabe K."/>
        </authorList>
    </citation>
    <scope>NUCLEOTIDE SEQUENCE [LARGE SCALE GENOMIC DNA]</scope>
    <source>
        <strain evidence="1 2">GENT5</strain>
    </source>
</reference>
<dbReference type="EMBL" id="AP025184">
    <property type="protein sequence ID" value="BDB55112.1"/>
    <property type="molecule type" value="Genomic_DNA"/>
</dbReference>
<gene>
    <name evidence="1" type="ORF">GENT5_14170</name>
</gene>
<keyword evidence="2" id="KW-1185">Reference proteome</keyword>
<protein>
    <submittedName>
        <fullName evidence="1">Uncharacterized protein</fullName>
    </submittedName>
</protein>
<name>A0ABN6L099_9FLAO</name>
<accession>A0ABN6L099</accession>